<name>A0A844FEQ2_9FIRM</name>
<dbReference type="EMBL" id="VULR01000002">
    <property type="protein sequence ID" value="MSS42474.1"/>
    <property type="molecule type" value="Genomic_DNA"/>
</dbReference>
<organism evidence="1 2">
    <name type="scientific">Anaerosalibacter bizertensis</name>
    <dbReference type="NCBI Taxonomy" id="932217"/>
    <lineage>
        <taxon>Bacteria</taxon>
        <taxon>Bacillati</taxon>
        <taxon>Bacillota</taxon>
        <taxon>Tissierellia</taxon>
        <taxon>Tissierellales</taxon>
        <taxon>Sporanaerobacteraceae</taxon>
        <taxon>Anaerosalibacter</taxon>
    </lineage>
</organism>
<evidence type="ECO:0000313" key="2">
    <source>
        <dbReference type="Proteomes" id="UP000462760"/>
    </source>
</evidence>
<comment type="caution">
    <text evidence="1">The sequence shown here is derived from an EMBL/GenBank/DDBJ whole genome shotgun (WGS) entry which is preliminary data.</text>
</comment>
<dbReference type="Proteomes" id="UP000462760">
    <property type="component" value="Unassembled WGS sequence"/>
</dbReference>
<dbReference type="RefSeq" id="WP_154482270.1">
    <property type="nucleotide sequence ID" value="NZ_VULR01000002.1"/>
</dbReference>
<evidence type="ECO:0000313" key="1">
    <source>
        <dbReference type="EMBL" id="MSS42474.1"/>
    </source>
</evidence>
<sequence>MSNLEQNLSYVYHKDDNVNPGPIKLETKGNFNRRENIVINVTERFQRISIYENGLIVCEEMLPGKHVFRFNKPYVETEPGTLYFE</sequence>
<protein>
    <submittedName>
        <fullName evidence="1">Uncharacterized protein</fullName>
    </submittedName>
</protein>
<dbReference type="AlphaFoldDB" id="A0A844FEQ2"/>
<reference evidence="1 2" key="1">
    <citation type="submission" date="2019-08" db="EMBL/GenBank/DDBJ databases">
        <title>In-depth cultivation of the pig gut microbiome towards novel bacterial diversity and tailored functional studies.</title>
        <authorList>
            <person name="Wylensek D."/>
            <person name="Hitch T.C.A."/>
            <person name="Clavel T."/>
        </authorList>
    </citation>
    <scope>NUCLEOTIDE SEQUENCE [LARGE SCALE GENOMIC DNA]</scope>
    <source>
        <strain evidence="1 2">Med78-601-WT-4W-RMD-3</strain>
    </source>
</reference>
<accession>A0A844FEQ2</accession>
<proteinExistence type="predicted"/>
<gene>
    <name evidence="1" type="ORF">FYJ27_01810</name>
</gene>